<gene>
    <name evidence="2" type="ORF">BDK51DRAFT_27834</name>
</gene>
<feature type="compositionally biased region" description="Low complexity" evidence="1">
    <location>
        <begin position="73"/>
        <end position="88"/>
    </location>
</feature>
<feature type="region of interest" description="Disordered" evidence="1">
    <location>
        <begin position="55"/>
        <end position="95"/>
    </location>
</feature>
<protein>
    <submittedName>
        <fullName evidence="2">Uncharacterized protein</fullName>
    </submittedName>
</protein>
<dbReference type="AlphaFoldDB" id="A0A4P9WL59"/>
<evidence type="ECO:0000313" key="3">
    <source>
        <dbReference type="Proteomes" id="UP000269721"/>
    </source>
</evidence>
<accession>A0A4P9WL59</accession>
<dbReference type="EMBL" id="KZ994123">
    <property type="protein sequence ID" value="RKO93761.1"/>
    <property type="molecule type" value="Genomic_DNA"/>
</dbReference>
<evidence type="ECO:0000256" key="1">
    <source>
        <dbReference type="SAM" id="MobiDB-lite"/>
    </source>
</evidence>
<organism evidence="2 3">
    <name type="scientific">Blyttiomyces helicus</name>
    <dbReference type="NCBI Taxonomy" id="388810"/>
    <lineage>
        <taxon>Eukaryota</taxon>
        <taxon>Fungi</taxon>
        <taxon>Fungi incertae sedis</taxon>
        <taxon>Chytridiomycota</taxon>
        <taxon>Chytridiomycota incertae sedis</taxon>
        <taxon>Chytridiomycetes</taxon>
        <taxon>Chytridiomycetes incertae sedis</taxon>
        <taxon>Blyttiomyces</taxon>
    </lineage>
</organism>
<keyword evidence="3" id="KW-1185">Reference proteome</keyword>
<reference evidence="3" key="1">
    <citation type="journal article" date="2018" name="Nat. Microbiol.">
        <title>Leveraging single-cell genomics to expand the fungal tree of life.</title>
        <authorList>
            <person name="Ahrendt S.R."/>
            <person name="Quandt C.A."/>
            <person name="Ciobanu D."/>
            <person name="Clum A."/>
            <person name="Salamov A."/>
            <person name="Andreopoulos B."/>
            <person name="Cheng J.F."/>
            <person name="Woyke T."/>
            <person name="Pelin A."/>
            <person name="Henrissat B."/>
            <person name="Reynolds N.K."/>
            <person name="Benny G.L."/>
            <person name="Smith M.E."/>
            <person name="James T.Y."/>
            <person name="Grigoriev I.V."/>
        </authorList>
    </citation>
    <scope>NUCLEOTIDE SEQUENCE [LARGE SCALE GENOMIC DNA]</scope>
</reference>
<dbReference type="Proteomes" id="UP000269721">
    <property type="component" value="Unassembled WGS sequence"/>
</dbReference>
<name>A0A4P9WL59_9FUNG</name>
<sequence length="137" mass="14277">MERICAVAFCVSLKSKSLATALWRGRSQSPPLSSPPSLTPVVGLISRLISGRSAVPLETGNESGKETKASVGTATSKSAPSKSMSAASEEGKEKGSCMICETAGKQKLLAVDKDDGLVNTTSASFHIKPQQNMVHKS</sequence>
<evidence type="ECO:0000313" key="2">
    <source>
        <dbReference type="EMBL" id="RKO93761.1"/>
    </source>
</evidence>
<proteinExistence type="predicted"/>